<keyword evidence="3" id="KW-1185">Reference proteome</keyword>
<proteinExistence type="predicted"/>
<feature type="compositionally biased region" description="Basic and acidic residues" evidence="1">
    <location>
        <begin position="140"/>
        <end position="154"/>
    </location>
</feature>
<sequence length="227" mass="25083">MPGPGSVAFLAALFVFLRRRSLQNRVRADRLSPFRFQFAVLRSLNDPTTSPVSPFVIARGVRCGRLLRLRGVLGESRRCARTGERRGCQREAGVERRGAIRGQAGTIAERYRRPAHRIERSRSPRTRGARLVRRQSGRVFESRHQQAEARVGAERTRRVERRVVAGGRAGARRAGKRPCPGAAGQFGRCRAGVRKRDGGVIGRDSRFGRRAGSERACGCRVGAAADS</sequence>
<evidence type="ECO:0000313" key="2">
    <source>
        <dbReference type="EMBL" id="SAL04080.1"/>
    </source>
</evidence>
<dbReference type="Proteomes" id="UP000054978">
    <property type="component" value="Unassembled WGS sequence"/>
</dbReference>
<dbReference type="EMBL" id="FCOB02000069">
    <property type="protein sequence ID" value="SAL04080.1"/>
    <property type="molecule type" value="Genomic_DNA"/>
</dbReference>
<protein>
    <submittedName>
        <fullName evidence="2">Uncharacterized protein</fullName>
    </submittedName>
</protein>
<feature type="region of interest" description="Disordered" evidence="1">
    <location>
        <begin position="122"/>
        <end position="154"/>
    </location>
</feature>
<reference evidence="2" key="1">
    <citation type="submission" date="2016-01" db="EMBL/GenBank/DDBJ databases">
        <authorList>
            <person name="Peeters C."/>
        </authorList>
    </citation>
    <scope>NUCLEOTIDE SEQUENCE [LARGE SCALE GENOMIC DNA]</scope>
    <source>
        <strain evidence="2">LMG 29326</strain>
    </source>
</reference>
<organism evidence="2 3">
    <name type="scientific">Caballeronia ptereochthonis</name>
    <dbReference type="NCBI Taxonomy" id="1777144"/>
    <lineage>
        <taxon>Bacteria</taxon>
        <taxon>Pseudomonadati</taxon>
        <taxon>Pseudomonadota</taxon>
        <taxon>Betaproteobacteria</taxon>
        <taxon>Burkholderiales</taxon>
        <taxon>Burkholderiaceae</taxon>
        <taxon>Caballeronia</taxon>
    </lineage>
</organism>
<accession>A0A158EBJ7</accession>
<gene>
    <name evidence="2" type="ORF">AWB83_06956</name>
</gene>
<name>A0A158EBJ7_9BURK</name>
<comment type="caution">
    <text evidence="2">The sequence shown here is derived from an EMBL/GenBank/DDBJ whole genome shotgun (WGS) entry which is preliminary data.</text>
</comment>
<evidence type="ECO:0000313" key="3">
    <source>
        <dbReference type="Proteomes" id="UP000054978"/>
    </source>
</evidence>
<dbReference type="STRING" id="1777144.AWB83_06956"/>
<feature type="compositionally biased region" description="Basic residues" evidence="1">
    <location>
        <begin position="123"/>
        <end position="136"/>
    </location>
</feature>
<evidence type="ECO:0000256" key="1">
    <source>
        <dbReference type="SAM" id="MobiDB-lite"/>
    </source>
</evidence>
<dbReference type="AlphaFoldDB" id="A0A158EBJ7"/>